<evidence type="ECO:0000313" key="2">
    <source>
        <dbReference type="EMBL" id="KIM27064.1"/>
    </source>
</evidence>
<reference evidence="3" key="2">
    <citation type="submission" date="2015-01" db="EMBL/GenBank/DDBJ databases">
        <title>Evolutionary Origins and Diversification of the Mycorrhizal Mutualists.</title>
        <authorList>
            <consortium name="DOE Joint Genome Institute"/>
            <consortium name="Mycorrhizal Genomics Consortium"/>
            <person name="Kohler A."/>
            <person name="Kuo A."/>
            <person name="Nagy L.G."/>
            <person name="Floudas D."/>
            <person name="Copeland A."/>
            <person name="Barry K.W."/>
            <person name="Cichocki N."/>
            <person name="Veneault-Fourrey C."/>
            <person name="LaButti K."/>
            <person name="Lindquist E.A."/>
            <person name="Lipzen A."/>
            <person name="Lundell T."/>
            <person name="Morin E."/>
            <person name="Murat C."/>
            <person name="Riley R."/>
            <person name="Ohm R."/>
            <person name="Sun H."/>
            <person name="Tunlid A."/>
            <person name="Henrissat B."/>
            <person name="Grigoriev I.V."/>
            <person name="Hibbett D.S."/>
            <person name="Martin F."/>
        </authorList>
    </citation>
    <scope>NUCLEOTIDE SEQUENCE [LARGE SCALE GENOMIC DNA]</scope>
    <source>
        <strain evidence="3">MAFF 305830</strain>
    </source>
</reference>
<dbReference type="InterPro" id="IPR032675">
    <property type="entry name" value="LRR_dom_sf"/>
</dbReference>
<dbReference type="HOGENOM" id="CLU_039336_0_0_1"/>
<evidence type="ECO:0008006" key="4">
    <source>
        <dbReference type="Google" id="ProtNLM"/>
    </source>
</evidence>
<gene>
    <name evidence="2" type="ORF">M408DRAFT_330216</name>
</gene>
<keyword evidence="1" id="KW-0175">Coiled coil</keyword>
<protein>
    <recommendedName>
        <fullName evidence="4">F-box domain-containing protein</fullName>
    </recommendedName>
</protein>
<dbReference type="STRING" id="933852.A0A0C3B4F2"/>
<evidence type="ECO:0000256" key="1">
    <source>
        <dbReference type="SAM" id="Coils"/>
    </source>
</evidence>
<feature type="coiled-coil region" evidence="1">
    <location>
        <begin position="23"/>
        <end position="50"/>
    </location>
</feature>
<accession>A0A0C3B4F2</accession>
<dbReference type="AlphaFoldDB" id="A0A0C3B4F2"/>
<name>A0A0C3B4F2_SERVB</name>
<reference evidence="2 3" key="1">
    <citation type="submission" date="2014-04" db="EMBL/GenBank/DDBJ databases">
        <authorList>
            <consortium name="DOE Joint Genome Institute"/>
            <person name="Kuo A."/>
            <person name="Zuccaro A."/>
            <person name="Kohler A."/>
            <person name="Nagy L.G."/>
            <person name="Floudas D."/>
            <person name="Copeland A."/>
            <person name="Barry K.W."/>
            <person name="Cichocki N."/>
            <person name="Veneault-Fourrey C."/>
            <person name="LaButti K."/>
            <person name="Lindquist E.A."/>
            <person name="Lipzen A."/>
            <person name="Lundell T."/>
            <person name="Morin E."/>
            <person name="Murat C."/>
            <person name="Sun H."/>
            <person name="Tunlid A."/>
            <person name="Henrissat B."/>
            <person name="Grigoriev I.V."/>
            <person name="Hibbett D.S."/>
            <person name="Martin F."/>
            <person name="Nordberg H.P."/>
            <person name="Cantor M.N."/>
            <person name="Hua S.X."/>
        </authorList>
    </citation>
    <scope>NUCLEOTIDE SEQUENCE [LARGE SCALE GENOMIC DNA]</scope>
    <source>
        <strain evidence="2 3">MAFF 305830</strain>
    </source>
</reference>
<dbReference type="EMBL" id="KN824301">
    <property type="protein sequence ID" value="KIM27064.1"/>
    <property type="molecule type" value="Genomic_DNA"/>
</dbReference>
<evidence type="ECO:0000313" key="3">
    <source>
        <dbReference type="Proteomes" id="UP000054097"/>
    </source>
</evidence>
<dbReference type="OrthoDB" id="3365698at2759"/>
<keyword evidence="3" id="KW-1185">Reference proteome</keyword>
<proteinExistence type="predicted"/>
<dbReference type="SUPFAM" id="SSF52047">
    <property type="entry name" value="RNI-like"/>
    <property type="match status" value="1"/>
</dbReference>
<organism evidence="2 3">
    <name type="scientific">Serendipita vermifera MAFF 305830</name>
    <dbReference type="NCBI Taxonomy" id="933852"/>
    <lineage>
        <taxon>Eukaryota</taxon>
        <taxon>Fungi</taxon>
        <taxon>Dikarya</taxon>
        <taxon>Basidiomycota</taxon>
        <taxon>Agaricomycotina</taxon>
        <taxon>Agaricomycetes</taxon>
        <taxon>Sebacinales</taxon>
        <taxon>Serendipitaceae</taxon>
        <taxon>Serendipita</taxon>
    </lineage>
</organism>
<dbReference type="Gene3D" id="3.80.10.10">
    <property type="entry name" value="Ribonuclease Inhibitor"/>
    <property type="match status" value="1"/>
</dbReference>
<dbReference type="Proteomes" id="UP000054097">
    <property type="component" value="Unassembled WGS sequence"/>
</dbReference>
<sequence length="424" mass="48783">MSLQFDQPCTVGIGQTASIKEEMAFLEMELDDAVRAMELAQLRVAQLTKELELRRSLLAPIRRLNVDVLSSIFLCAAETDEMTPLRIGLVCRYWRTVILNIPRAWRFVDAKHNNRGICEIYHERSKQCKLHATGGQNWMEFLGVVGRRLCCLTIPVIMFNVILPMLTHLCLSSPSEDFMPPANLSNLTPYAFPVLKHLELHIGSYFAWIPRDLPPLRTLTVTVYDAQGWPTIISKCASSLKSLTITVKTYIESPVLVDTNLPNLTYLKISGPYESGNHGYLRLLTPSLTTYLEGDEYDPPAIVHYDSLDSIKHARFYRIPPFQTPTQLRTVQLTLELEEYDQFLDTFARNNMILPHLEFLEFQHGWMSSAEIAEARRILQAWDWTVFERLVHPPRLTQRWTVDLRAEDPPLCGENLPCTRWRLP</sequence>